<keyword evidence="3" id="KW-1185">Reference proteome</keyword>
<accession>A0A0R3TEC8</accession>
<gene>
    <name evidence="2" type="ORF">HNAJ_LOCUS5415</name>
</gene>
<sequence>MSLLGSMMYALQRVGSYRRSSNSPSNPPLSPGHSGNNSLTPNQASIPEASKVDPEKNQKTPPNLQVPNIDHLQKELPLNHSVESQKIQKKGHWDQTAVKETDLTEGSSELSEEIPLKQFYAKRRDSEKQENAHNNWNFRNHNSGFPNLPVLPASINLRNTDFSSRPLERPLTQVVHNRPRRSFPVIPHLPKKSLANIDDTAFLERRASASNPSQRYAYVKKQDRMKKYTDRFSEEDEEDGNAPLLHASEMERRFPRRPKVSNTSAVVLPPFHEDLEFRVAGMPGEFVDQADYFDGEVDEPELDASYFSRGDTPSPAPSVSVPSSVYAFGKWPDGTERDAGCARSGRKPVSPHL</sequence>
<evidence type="ECO:0000313" key="4">
    <source>
        <dbReference type="WBParaSite" id="HNAJ_0000541701-mRNA-1"/>
    </source>
</evidence>
<evidence type="ECO:0000313" key="2">
    <source>
        <dbReference type="EMBL" id="VDO01275.1"/>
    </source>
</evidence>
<reference evidence="4" key="1">
    <citation type="submission" date="2017-02" db="UniProtKB">
        <authorList>
            <consortium name="WormBaseParasite"/>
        </authorList>
    </citation>
    <scope>IDENTIFICATION</scope>
</reference>
<organism evidence="4">
    <name type="scientific">Rodentolepis nana</name>
    <name type="common">Dwarf tapeworm</name>
    <name type="synonym">Hymenolepis nana</name>
    <dbReference type="NCBI Taxonomy" id="102285"/>
    <lineage>
        <taxon>Eukaryota</taxon>
        <taxon>Metazoa</taxon>
        <taxon>Spiralia</taxon>
        <taxon>Lophotrochozoa</taxon>
        <taxon>Platyhelminthes</taxon>
        <taxon>Cestoda</taxon>
        <taxon>Eucestoda</taxon>
        <taxon>Cyclophyllidea</taxon>
        <taxon>Hymenolepididae</taxon>
        <taxon>Rodentolepis</taxon>
    </lineage>
</organism>
<dbReference type="AlphaFoldDB" id="A0A0R3TEC8"/>
<dbReference type="EMBL" id="UZAE01004609">
    <property type="protein sequence ID" value="VDO01275.1"/>
    <property type="molecule type" value="Genomic_DNA"/>
</dbReference>
<dbReference type="WBParaSite" id="HNAJ_0000541701-mRNA-1">
    <property type="protein sequence ID" value="HNAJ_0000541701-mRNA-1"/>
    <property type="gene ID" value="HNAJ_0000541701"/>
</dbReference>
<reference evidence="2 3" key="2">
    <citation type="submission" date="2018-11" db="EMBL/GenBank/DDBJ databases">
        <authorList>
            <consortium name="Pathogen Informatics"/>
        </authorList>
    </citation>
    <scope>NUCLEOTIDE SEQUENCE [LARGE SCALE GENOMIC DNA]</scope>
</reference>
<dbReference type="Proteomes" id="UP000278807">
    <property type="component" value="Unassembled WGS sequence"/>
</dbReference>
<dbReference type="OrthoDB" id="10454049at2759"/>
<dbReference type="STRING" id="102285.A0A0R3TEC8"/>
<feature type="region of interest" description="Disordered" evidence="1">
    <location>
        <begin position="15"/>
        <end position="66"/>
    </location>
</feature>
<protein>
    <submittedName>
        <fullName evidence="4">BAT2_N domain-containing protein</fullName>
    </submittedName>
</protein>
<evidence type="ECO:0000313" key="3">
    <source>
        <dbReference type="Proteomes" id="UP000278807"/>
    </source>
</evidence>
<evidence type="ECO:0000256" key="1">
    <source>
        <dbReference type="SAM" id="MobiDB-lite"/>
    </source>
</evidence>
<proteinExistence type="predicted"/>
<name>A0A0R3TEC8_RODNA</name>